<organism evidence="1 2">
    <name type="scientific">Pseudolycoriella hygida</name>
    <dbReference type="NCBI Taxonomy" id="35572"/>
    <lineage>
        <taxon>Eukaryota</taxon>
        <taxon>Metazoa</taxon>
        <taxon>Ecdysozoa</taxon>
        <taxon>Arthropoda</taxon>
        <taxon>Hexapoda</taxon>
        <taxon>Insecta</taxon>
        <taxon>Pterygota</taxon>
        <taxon>Neoptera</taxon>
        <taxon>Endopterygota</taxon>
        <taxon>Diptera</taxon>
        <taxon>Nematocera</taxon>
        <taxon>Sciaroidea</taxon>
        <taxon>Sciaridae</taxon>
        <taxon>Pseudolycoriella</taxon>
    </lineage>
</organism>
<evidence type="ECO:0000313" key="2">
    <source>
        <dbReference type="Proteomes" id="UP001151699"/>
    </source>
</evidence>
<dbReference type="PANTHER" id="PTHR39075:SF1">
    <property type="entry name" value="FI19908P1"/>
    <property type="match status" value="1"/>
</dbReference>
<dbReference type="EMBL" id="WJQU01000002">
    <property type="protein sequence ID" value="KAJ6641336.1"/>
    <property type="molecule type" value="Genomic_DNA"/>
</dbReference>
<comment type="caution">
    <text evidence="1">The sequence shown here is derived from an EMBL/GenBank/DDBJ whole genome shotgun (WGS) entry which is preliminary data.</text>
</comment>
<dbReference type="PANTHER" id="PTHR39075">
    <property type="entry name" value="FI19908P1"/>
    <property type="match status" value="1"/>
</dbReference>
<keyword evidence="2" id="KW-1185">Reference proteome</keyword>
<dbReference type="Proteomes" id="UP001151699">
    <property type="component" value="Chromosome B"/>
</dbReference>
<accession>A0A9Q0N1B4</accession>
<protein>
    <submittedName>
        <fullName evidence="1">Uncharacterized protein</fullName>
    </submittedName>
</protein>
<gene>
    <name evidence="1" type="ORF">Bhyg_06272</name>
</gene>
<evidence type="ECO:0000313" key="1">
    <source>
        <dbReference type="EMBL" id="KAJ6641336.1"/>
    </source>
</evidence>
<dbReference type="AlphaFoldDB" id="A0A9Q0N1B4"/>
<reference evidence="1" key="1">
    <citation type="submission" date="2022-07" db="EMBL/GenBank/DDBJ databases">
        <authorList>
            <person name="Trinca V."/>
            <person name="Uliana J.V.C."/>
            <person name="Torres T.T."/>
            <person name="Ward R.J."/>
            <person name="Monesi N."/>
        </authorList>
    </citation>
    <scope>NUCLEOTIDE SEQUENCE</scope>
    <source>
        <strain evidence="1">HSMRA1968</strain>
        <tissue evidence="1">Whole embryos</tissue>
    </source>
</reference>
<dbReference type="OrthoDB" id="6287170at2759"/>
<sequence>TSTTPFSLENNGEASRTMGPIALPNGIIQLCLRNGIRVDITLDKAVRVTNVLSEIVISLSSGGDSAAVAHPNGKVYQMGPFVEIIAFDGKLKNNYVRYAKMWQEGITFTCTDCTHIFLVDLYGTRTTSDTFTNLSCDFTLPVFLNSKHGPVFANEARAMVQRSSHFHSSDGTDEFYINDFRISQKPDGLVKVTRSNNRCLIRTSPEHHSATLTTSQIHCTASLSHTPHLFVRRQEQSMHFDGSSFVVRNNGHSAGFDENNYLRVY</sequence>
<dbReference type="GO" id="GO:0005615">
    <property type="term" value="C:extracellular space"/>
    <property type="evidence" value="ECO:0007669"/>
    <property type="project" value="TreeGrafter"/>
</dbReference>
<feature type="non-terminal residue" evidence="1">
    <location>
        <position position="1"/>
    </location>
</feature>
<proteinExistence type="predicted"/>
<name>A0A9Q0N1B4_9DIPT</name>